<feature type="transmembrane region" description="Helical" evidence="7">
    <location>
        <begin position="227"/>
        <end position="247"/>
    </location>
</feature>
<evidence type="ECO:0000313" key="8">
    <source>
        <dbReference type="EMBL" id="NCH86290.1"/>
    </source>
</evidence>
<organism evidence="8 9">
    <name type="scientific">Cronobacter dublinensis</name>
    <dbReference type="NCBI Taxonomy" id="413497"/>
    <lineage>
        <taxon>Bacteria</taxon>
        <taxon>Pseudomonadati</taxon>
        <taxon>Pseudomonadota</taxon>
        <taxon>Gammaproteobacteria</taxon>
        <taxon>Enterobacterales</taxon>
        <taxon>Enterobacteriaceae</taxon>
        <taxon>Cronobacter</taxon>
    </lineage>
</organism>
<keyword evidence="5 7" id="KW-1133">Transmembrane helix</keyword>
<dbReference type="GO" id="GO:0022857">
    <property type="term" value="F:transmembrane transporter activity"/>
    <property type="evidence" value="ECO:0007669"/>
    <property type="project" value="InterPro"/>
</dbReference>
<feature type="transmembrane region" description="Helical" evidence="7">
    <location>
        <begin position="292"/>
        <end position="309"/>
    </location>
</feature>
<feature type="transmembrane region" description="Helical" evidence="7">
    <location>
        <begin position="380"/>
        <end position="400"/>
    </location>
</feature>
<comment type="caution">
    <text evidence="8">The sequence shown here is derived from an EMBL/GenBank/DDBJ whole genome shotgun (WGS) entry which is preliminary data.</text>
</comment>
<keyword evidence="6 7" id="KW-0472">Membrane</keyword>
<dbReference type="PANTHER" id="PTHR43266:SF8">
    <property type="entry name" value="MACROLIDE-EFFLUX PROTEIN"/>
    <property type="match status" value="1"/>
</dbReference>
<feature type="transmembrane region" description="Helical" evidence="7">
    <location>
        <begin position="109"/>
        <end position="132"/>
    </location>
</feature>
<feature type="transmembrane region" description="Helical" evidence="7">
    <location>
        <begin position="259"/>
        <end position="280"/>
    </location>
</feature>
<dbReference type="Gene3D" id="1.20.1250.20">
    <property type="entry name" value="MFS general substrate transporter like domains"/>
    <property type="match status" value="2"/>
</dbReference>
<comment type="subcellular location">
    <subcellularLocation>
        <location evidence="1">Cell membrane</location>
        <topology evidence="1">Multi-pass membrane protein</topology>
    </subcellularLocation>
</comment>
<evidence type="ECO:0000256" key="7">
    <source>
        <dbReference type="SAM" id="Phobius"/>
    </source>
</evidence>
<evidence type="ECO:0000256" key="5">
    <source>
        <dbReference type="ARBA" id="ARBA00022989"/>
    </source>
</evidence>
<protein>
    <submittedName>
        <fullName evidence="8">MFS transporter</fullName>
    </submittedName>
</protein>
<gene>
    <name evidence="8" type="ORF">EHJ13_02280</name>
</gene>
<proteinExistence type="predicted"/>
<evidence type="ECO:0000256" key="1">
    <source>
        <dbReference type="ARBA" id="ARBA00004651"/>
    </source>
</evidence>
<feature type="transmembrane region" description="Helical" evidence="7">
    <location>
        <begin position="352"/>
        <end position="374"/>
    </location>
</feature>
<keyword evidence="3" id="KW-1003">Cell membrane</keyword>
<dbReference type="InterPro" id="IPR011701">
    <property type="entry name" value="MFS"/>
</dbReference>
<feature type="transmembrane region" description="Helical" evidence="7">
    <location>
        <begin position="315"/>
        <end position="340"/>
    </location>
</feature>
<feature type="transmembrane region" description="Helical" evidence="7">
    <location>
        <begin position="173"/>
        <end position="197"/>
    </location>
</feature>
<evidence type="ECO:0000256" key="3">
    <source>
        <dbReference type="ARBA" id="ARBA00022475"/>
    </source>
</evidence>
<reference evidence="8" key="1">
    <citation type="submission" date="2018-11" db="EMBL/GenBank/DDBJ databases">
        <title>Genomics analysis of Putative Virulence Factors on Adhesion and Cytotoxicity for Cronobacter spp.</title>
        <authorList>
            <person name="Cui J."/>
        </authorList>
    </citation>
    <scope>NUCLEOTIDE SEQUENCE</scope>
    <source>
        <strain evidence="8">SD69</strain>
    </source>
</reference>
<feature type="transmembrane region" description="Helical" evidence="7">
    <location>
        <begin position="83"/>
        <end position="103"/>
    </location>
</feature>
<dbReference type="InterPro" id="IPR036259">
    <property type="entry name" value="MFS_trans_sf"/>
</dbReference>
<dbReference type="SUPFAM" id="SSF103473">
    <property type="entry name" value="MFS general substrate transporter"/>
    <property type="match status" value="1"/>
</dbReference>
<keyword evidence="4 7" id="KW-0812">Transmembrane</keyword>
<dbReference type="GO" id="GO:0005886">
    <property type="term" value="C:plasma membrane"/>
    <property type="evidence" value="ECO:0007669"/>
    <property type="project" value="UniProtKB-SubCell"/>
</dbReference>
<feature type="transmembrane region" description="Helical" evidence="7">
    <location>
        <begin position="20"/>
        <end position="44"/>
    </location>
</feature>
<keyword evidence="2" id="KW-0813">Transport</keyword>
<evidence type="ECO:0000313" key="9">
    <source>
        <dbReference type="Proteomes" id="UP000778262"/>
    </source>
</evidence>
<dbReference type="Pfam" id="PF07690">
    <property type="entry name" value="MFS_1"/>
    <property type="match status" value="1"/>
</dbReference>
<dbReference type="AlphaFoldDB" id="A0A9Q4XKM5"/>
<dbReference type="RefSeq" id="WP_161590263.1">
    <property type="nucleotide sequence ID" value="NZ_RPBY01000001.1"/>
</dbReference>
<name>A0A9Q4XKM5_9ENTR</name>
<accession>A0A9Q4XKM5</accession>
<feature type="transmembrane region" description="Helical" evidence="7">
    <location>
        <begin position="144"/>
        <end position="167"/>
    </location>
</feature>
<dbReference type="Proteomes" id="UP000778262">
    <property type="component" value="Unassembled WGS sequence"/>
</dbReference>
<sequence>MNTLLFALIRALRRHRWLRLLGYAYILSSLGNGLTQIIIFGQLLHWQASPATLISVYMLSMLPGFLGSLWGESLCTRFSPLKILIFTELLGLSALVFPLYGLLHHNIPALLAVQGTEALLSGISYPALTLLFKRGLRHDELPAATAMETLIFASQVLLGTGLGVLLFDLVSPVSLLAIDALSFAASAALLVGVAAVFREREREPQPAAPVTGELRWCALSVLQKRSILLLPALAAVGSPAMALLPALAQEIHPDDAPALALPLLFARSLGQLCGPLLLDAGKLQRYSANNRLLLLCLSVFTGGYFLLPLSAQSALAGLVMIFIAHVASNIVFATGTFGVLKNFPEKQVAKAGALAWRGQILSAAVSTGLTSVIAQNGGAFTALYSMSLFTLGGAAVLLWFTRAQRIRETG</sequence>
<evidence type="ECO:0000256" key="2">
    <source>
        <dbReference type="ARBA" id="ARBA00022448"/>
    </source>
</evidence>
<dbReference type="EMBL" id="RPBY01000001">
    <property type="protein sequence ID" value="NCH86290.1"/>
    <property type="molecule type" value="Genomic_DNA"/>
</dbReference>
<evidence type="ECO:0000256" key="6">
    <source>
        <dbReference type="ARBA" id="ARBA00023136"/>
    </source>
</evidence>
<feature type="transmembrane region" description="Helical" evidence="7">
    <location>
        <begin position="50"/>
        <end position="71"/>
    </location>
</feature>
<dbReference type="PANTHER" id="PTHR43266">
    <property type="entry name" value="MACROLIDE-EFFLUX PROTEIN"/>
    <property type="match status" value="1"/>
</dbReference>
<evidence type="ECO:0000256" key="4">
    <source>
        <dbReference type="ARBA" id="ARBA00022692"/>
    </source>
</evidence>